<evidence type="ECO:0000256" key="1">
    <source>
        <dbReference type="ARBA" id="ARBA00004834"/>
    </source>
</evidence>
<proteinExistence type="inferred from homology"/>
<dbReference type="PANTHER" id="PTHR43301">
    <property type="entry name" value="ARABINAN ENDO-1,5-ALPHA-L-ARABINOSIDASE"/>
    <property type="match status" value="1"/>
</dbReference>
<dbReference type="CDD" id="cd08998">
    <property type="entry name" value="GH43_Arb43a-like"/>
    <property type="match status" value="1"/>
</dbReference>
<accession>A0A1Q2CLC5</accession>
<dbReference type="GO" id="GO:0031222">
    <property type="term" value="P:arabinan catabolic process"/>
    <property type="evidence" value="ECO:0007669"/>
    <property type="project" value="UniProtKB-UniPathway"/>
</dbReference>
<organism evidence="9 10">
    <name type="scientific">Tessaracoccus aquimaris</name>
    <dbReference type="NCBI Taxonomy" id="1332264"/>
    <lineage>
        <taxon>Bacteria</taxon>
        <taxon>Bacillati</taxon>
        <taxon>Actinomycetota</taxon>
        <taxon>Actinomycetes</taxon>
        <taxon>Propionibacteriales</taxon>
        <taxon>Propionibacteriaceae</taxon>
        <taxon>Tessaracoccus</taxon>
    </lineage>
</organism>
<dbReference type="STRING" id="1332264.BW730_04380"/>
<dbReference type="OrthoDB" id="9801455at2"/>
<dbReference type="UniPathway" id="UPA00667"/>
<dbReference type="KEGG" id="tes:BW730_04380"/>
<dbReference type="Pfam" id="PF04616">
    <property type="entry name" value="Glyco_hydro_43"/>
    <property type="match status" value="1"/>
</dbReference>
<feature type="site" description="Important for catalytic activity, responsible for pKa modulation of the active site Glu and correct orientation of both the proton donor and substrate" evidence="7">
    <location>
        <position position="166"/>
    </location>
</feature>
<evidence type="ECO:0008006" key="11">
    <source>
        <dbReference type="Google" id="ProtNLM"/>
    </source>
</evidence>
<keyword evidence="3 5" id="KW-0378">Hydrolase</keyword>
<evidence type="ECO:0000256" key="8">
    <source>
        <dbReference type="SAM" id="SignalP"/>
    </source>
</evidence>
<comment type="similarity">
    <text evidence="2 5">Belongs to the glycosyl hydrolase 43 family.</text>
</comment>
<dbReference type="GO" id="GO:0046558">
    <property type="term" value="F:arabinan endo-1,5-alpha-L-arabinosidase activity"/>
    <property type="evidence" value="ECO:0007669"/>
    <property type="project" value="InterPro"/>
</dbReference>
<evidence type="ECO:0000256" key="5">
    <source>
        <dbReference type="PIRNR" id="PIRNR026534"/>
    </source>
</evidence>
<reference evidence="10" key="1">
    <citation type="submission" date="2017-02" db="EMBL/GenBank/DDBJ databases">
        <title>Tessaracoccus aquaemaris sp. nov., isolated from the intestine of a Korean rockfish, Sebastes schlegelii, in a marine aquaculture pond.</title>
        <authorList>
            <person name="Tak E.J."/>
            <person name="Bae J.-W."/>
        </authorList>
    </citation>
    <scope>NUCLEOTIDE SEQUENCE [LARGE SCALE GENOMIC DNA]</scope>
    <source>
        <strain evidence="10">NSG39</strain>
    </source>
</reference>
<dbReference type="PROSITE" id="PS51257">
    <property type="entry name" value="PROKAR_LIPOPROTEIN"/>
    <property type="match status" value="1"/>
</dbReference>
<evidence type="ECO:0000256" key="2">
    <source>
        <dbReference type="ARBA" id="ARBA00009865"/>
    </source>
</evidence>
<evidence type="ECO:0000313" key="10">
    <source>
        <dbReference type="Proteomes" id="UP000188145"/>
    </source>
</evidence>
<dbReference type="InterPro" id="IPR050727">
    <property type="entry name" value="GH43_arabinanases"/>
</dbReference>
<feature type="signal peptide" evidence="8">
    <location>
        <begin position="1"/>
        <end position="19"/>
    </location>
</feature>
<dbReference type="RefSeq" id="WP_077685188.1">
    <property type="nucleotide sequence ID" value="NZ_CP019606.1"/>
</dbReference>
<gene>
    <name evidence="9" type="ORF">BW730_04380</name>
</gene>
<feature type="active site" description="Proton acceptor" evidence="6">
    <location>
        <position position="37"/>
    </location>
</feature>
<keyword evidence="4 5" id="KW-0326">Glycosidase</keyword>
<dbReference type="PANTHER" id="PTHR43301:SF3">
    <property type="entry name" value="ARABINAN ENDO-1,5-ALPHA-L-ARABINOSIDASE A-RELATED"/>
    <property type="match status" value="1"/>
</dbReference>
<dbReference type="Proteomes" id="UP000188145">
    <property type="component" value="Chromosome"/>
</dbReference>
<protein>
    <recommendedName>
        <fullName evidence="11">Arabinan endo-1,5-alpha-L-arabinosidase</fullName>
    </recommendedName>
</protein>
<keyword evidence="8" id="KW-0732">Signal</keyword>
<evidence type="ECO:0000256" key="6">
    <source>
        <dbReference type="PIRSR" id="PIRSR026534-1"/>
    </source>
</evidence>
<dbReference type="AlphaFoldDB" id="A0A1Q2CLC5"/>
<sequence length="341" mass="36273">MRRLAALLTAALVALTGCAPEAWGRDVPVTGDVLVHDPGLLLDEDGRPWVVASTGDERVGLGAIQIRVSDDGGSTWTHTGEAWTPGTEPEWVREKVQGVTNFWAPELVRRDDTTYLFYAASTFASNTSVIGLMTNDDFDPHRPSEGWQDRGEVVASTGDDNFNAIDPSVLTDADGRGWLAFGSFWGGLQLVPLDWETGKPPAGAVPVTIASRGTATNAIEAPALLRHGDYYYLFASFDSCCKGTGSSYNLNVGRASSPEGPYLDKAGNDLAAGGGTLLLETVGDRIGPGGGSVAGDWTAFHYYDGAEGGAPTLALREIAWRDGWPVIATAEEAEEMPFYVE</sequence>
<dbReference type="InterPro" id="IPR006710">
    <property type="entry name" value="Glyco_hydro_43"/>
</dbReference>
<evidence type="ECO:0000256" key="4">
    <source>
        <dbReference type="ARBA" id="ARBA00023295"/>
    </source>
</evidence>
<dbReference type="SUPFAM" id="SSF75005">
    <property type="entry name" value="Arabinanase/levansucrase/invertase"/>
    <property type="match status" value="1"/>
</dbReference>
<keyword evidence="10" id="KW-1185">Reference proteome</keyword>
<name>A0A1Q2CLC5_9ACTN</name>
<evidence type="ECO:0000256" key="7">
    <source>
        <dbReference type="PIRSR" id="PIRSR606710-2"/>
    </source>
</evidence>
<feature type="active site" description="Proton donor" evidence="6">
    <location>
        <position position="220"/>
    </location>
</feature>
<comment type="pathway">
    <text evidence="1 5">Glycan metabolism; L-arabinan degradation.</text>
</comment>
<feature type="chain" id="PRO_5038354784" description="Arabinan endo-1,5-alpha-L-arabinosidase" evidence="8">
    <location>
        <begin position="20"/>
        <end position="341"/>
    </location>
</feature>
<evidence type="ECO:0000256" key="3">
    <source>
        <dbReference type="ARBA" id="ARBA00022801"/>
    </source>
</evidence>
<dbReference type="InterPro" id="IPR016840">
    <property type="entry name" value="Glyco_hydro_43_endo_a_Ara-ase"/>
</dbReference>
<dbReference type="InterPro" id="IPR023296">
    <property type="entry name" value="Glyco_hydro_beta-prop_sf"/>
</dbReference>
<evidence type="ECO:0000313" key="9">
    <source>
        <dbReference type="EMBL" id="AQP46875.1"/>
    </source>
</evidence>
<dbReference type="PIRSF" id="PIRSF026534">
    <property type="entry name" value="Endo_alpha-L-arabinosidase"/>
    <property type="match status" value="1"/>
</dbReference>
<dbReference type="Gene3D" id="2.115.10.20">
    <property type="entry name" value="Glycosyl hydrolase domain, family 43"/>
    <property type="match status" value="1"/>
</dbReference>
<dbReference type="EMBL" id="CP019606">
    <property type="protein sequence ID" value="AQP46875.1"/>
    <property type="molecule type" value="Genomic_DNA"/>
</dbReference>